<reference evidence="15 16" key="1">
    <citation type="submission" date="2018-08" db="EMBL/GenBank/DDBJ databases">
        <authorList>
            <person name="Khan S.A."/>
            <person name="Jeon C.O."/>
            <person name="Chun B.H."/>
            <person name="Jeong S.E."/>
        </authorList>
    </citation>
    <scope>NUCLEOTIDE SEQUENCE [LARGE SCALE GENOMIC DNA]</scope>
    <source>
        <strain evidence="15 16">S-16</strain>
    </source>
</reference>
<gene>
    <name evidence="15" type="ORF">DZC73_21435</name>
</gene>
<feature type="coiled-coil region" evidence="12">
    <location>
        <begin position="184"/>
        <end position="215"/>
    </location>
</feature>
<dbReference type="SUPFAM" id="SSF52172">
    <property type="entry name" value="CheY-like"/>
    <property type="match status" value="1"/>
</dbReference>
<dbReference type="Pfam" id="PF00512">
    <property type="entry name" value="HisKA"/>
    <property type="match status" value="1"/>
</dbReference>
<dbReference type="CDD" id="cd00082">
    <property type="entry name" value="HisKA"/>
    <property type="match status" value="1"/>
</dbReference>
<dbReference type="InterPro" id="IPR011006">
    <property type="entry name" value="CheY-like_superfamily"/>
</dbReference>
<keyword evidence="5" id="KW-0732">Signal</keyword>
<dbReference type="Gene3D" id="1.10.287.130">
    <property type="match status" value="1"/>
</dbReference>
<comment type="catalytic activity">
    <reaction evidence="1">
        <text>ATP + protein L-histidine = ADP + protein N-phospho-L-histidine.</text>
        <dbReference type="EC" id="2.7.13.3"/>
    </reaction>
</comment>
<dbReference type="Pfam" id="PF00072">
    <property type="entry name" value="Response_reg"/>
    <property type="match status" value="1"/>
</dbReference>
<dbReference type="EMBL" id="QUSW01000006">
    <property type="protein sequence ID" value="RQP22852.1"/>
    <property type="molecule type" value="Genomic_DNA"/>
</dbReference>
<dbReference type="PRINTS" id="PR00344">
    <property type="entry name" value="BCTRLSENSOR"/>
</dbReference>
<proteinExistence type="predicted"/>
<dbReference type="OrthoDB" id="9812260at2"/>
<keyword evidence="16" id="KW-1185">Reference proteome</keyword>
<feature type="modified residue" description="4-aspartylphosphate" evidence="11">
    <location>
        <position position="57"/>
    </location>
</feature>
<dbReference type="InterPro" id="IPR004358">
    <property type="entry name" value="Sig_transdc_His_kin-like_C"/>
</dbReference>
<evidence type="ECO:0000256" key="11">
    <source>
        <dbReference type="PROSITE-ProRule" id="PRU00169"/>
    </source>
</evidence>
<dbReference type="SMART" id="SM00388">
    <property type="entry name" value="HisKA"/>
    <property type="match status" value="1"/>
</dbReference>
<evidence type="ECO:0000256" key="9">
    <source>
        <dbReference type="ARBA" id="ARBA00058004"/>
    </source>
</evidence>
<dbReference type="Gene3D" id="3.40.50.2300">
    <property type="match status" value="1"/>
</dbReference>
<comment type="caution">
    <text evidence="15">The sequence shown here is derived from an EMBL/GenBank/DDBJ whole genome shotgun (WGS) entry which is preliminary data.</text>
</comment>
<keyword evidence="12" id="KW-0175">Coiled coil</keyword>
<dbReference type="CDD" id="cd16922">
    <property type="entry name" value="HATPase_EvgS-ArcB-TorS-like"/>
    <property type="match status" value="1"/>
</dbReference>
<dbReference type="SUPFAM" id="SSF55874">
    <property type="entry name" value="ATPase domain of HSP90 chaperone/DNA topoisomerase II/histidine kinase"/>
    <property type="match status" value="1"/>
</dbReference>
<comment type="function">
    <text evidence="9">Member of the two-component regulatory system BvgS/BvgA. Phosphorylates BvgA via a four-step phosphorelay in response to environmental signals.</text>
</comment>
<dbReference type="InterPro" id="IPR003594">
    <property type="entry name" value="HATPase_dom"/>
</dbReference>
<keyword evidence="4" id="KW-0808">Transferase</keyword>
<dbReference type="EC" id="2.7.13.3" evidence="2"/>
<evidence type="ECO:0000256" key="7">
    <source>
        <dbReference type="ARBA" id="ARBA00023012"/>
    </source>
</evidence>
<dbReference type="Proteomes" id="UP000267464">
    <property type="component" value="Unassembled WGS sequence"/>
</dbReference>
<dbReference type="PROSITE" id="PS50109">
    <property type="entry name" value="HIS_KIN"/>
    <property type="match status" value="1"/>
</dbReference>
<dbReference type="InterPro" id="IPR005467">
    <property type="entry name" value="His_kinase_dom"/>
</dbReference>
<evidence type="ECO:0000256" key="12">
    <source>
        <dbReference type="SAM" id="Coils"/>
    </source>
</evidence>
<evidence type="ECO:0000259" key="13">
    <source>
        <dbReference type="PROSITE" id="PS50109"/>
    </source>
</evidence>
<dbReference type="FunFam" id="1.10.287.130:FF:000001">
    <property type="entry name" value="Two-component sensor histidine kinase"/>
    <property type="match status" value="1"/>
</dbReference>
<keyword evidence="3 11" id="KW-0597">Phosphoprotein</keyword>
<organism evidence="15 16">
    <name type="scientific">Piscinibacter terrae</name>
    <dbReference type="NCBI Taxonomy" id="2496871"/>
    <lineage>
        <taxon>Bacteria</taxon>
        <taxon>Pseudomonadati</taxon>
        <taxon>Pseudomonadota</taxon>
        <taxon>Betaproteobacteria</taxon>
        <taxon>Burkholderiales</taxon>
        <taxon>Sphaerotilaceae</taxon>
        <taxon>Piscinibacter</taxon>
    </lineage>
</organism>
<evidence type="ECO:0000256" key="3">
    <source>
        <dbReference type="ARBA" id="ARBA00022553"/>
    </source>
</evidence>
<dbReference type="GO" id="GO:0000155">
    <property type="term" value="F:phosphorelay sensor kinase activity"/>
    <property type="evidence" value="ECO:0007669"/>
    <property type="project" value="InterPro"/>
</dbReference>
<evidence type="ECO:0000256" key="4">
    <source>
        <dbReference type="ARBA" id="ARBA00022679"/>
    </source>
</evidence>
<evidence type="ECO:0000256" key="8">
    <source>
        <dbReference type="ARBA" id="ARBA00023026"/>
    </source>
</evidence>
<dbReference type="InterPro" id="IPR036890">
    <property type="entry name" value="HATPase_C_sf"/>
</dbReference>
<dbReference type="Gene3D" id="3.30.565.10">
    <property type="entry name" value="Histidine kinase-like ATPase, C-terminal domain"/>
    <property type="match status" value="1"/>
</dbReference>
<dbReference type="PANTHER" id="PTHR43047">
    <property type="entry name" value="TWO-COMPONENT HISTIDINE PROTEIN KINASE"/>
    <property type="match status" value="1"/>
</dbReference>
<dbReference type="InterPro" id="IPR036097">
    <property type="entry name" value="HisK_dim/P_sf"/>
</dbReference>
<dbReference type="InterPro" id="IPR003661">
    <property type="entry name" value="HisK_dim/P_dom"/>
</dbReference>
<accession>A0A3N7IVN0</accession>
<dbReference type="Pfam" id="PF02518">
    <property type="entry name" value="HATPase_c"/>
    <property type="match status" value="1"/>
</dbReference>
<evidence type="ECO:0000259" key="14">
    <source>
        <dbReference type="PROSITE" id="PS50110"/>
    </source>
</evidence>
<dbReference type="SMART" id="SM00448">
    <property type="entry name" value="REC"/>
    <property type="match status" value="1"/>
</dbReference>
<dbReference type="PANTHER" id="PTHR43047:SF63">
    <property type="entry name" value="HISTIDINE KINASE"/>
    <property type="match status" value="1"/>
</dbReference>
<evidence type="ECO:0000256" key="10">
    <source>
        <dbReference type="ARBA" id="ARBA00070152"/>
    </source>
</evidence>
<reference evidence="15 16" key="2">
    <citation type="submission" date="2018-12" db="EMBL/GenBank/DDBJ databases">
        <title>Rhizobacter gummiphilus sp. nov., a rubber-degrading bacterium isolated from the soil of a botanical garden in Japan.</title>
        <authorList>
            <person name="Shunsuke S.S."/>
        </authorList>
    </citation>
    <scope>NUCLEOTIDE SEQUENCE [LARGE SCALE GENOMIC DNA]</scope>
    <source>
        <strain evidence="15 16">S-16</strain>
    </source>
</reference>
<evidence type="ECO:0000313" key="16">
    <source>
        <dbReference type="Proteomes" id="UP000267464"/>
    </source>
</evidence>
<evidence type="ECO:0000256" key="1">
    <source>
        <dbReference type="ARBA" id="ARBA00000085"/>
    </source>
</evidence>
<dbReference type="InterPro" id="IPR001789">
    <property type="entry name" value="Sig_transdc_resp-reg_receiver"/>
</dbReference>
<keyword evidence="8" id="KW-0843">Virulence</keyword>
<dbReference type="RefSeq" id="WP_124542430.1">
    <property type="nucleotide sequence ID" value="NZ_QUSW01000006.1"/>
</dbReference>
<sequence>MNSPAPIEILLVEDSPTQAAKLKYLMESHGYATRVAGNGRKALEAIQERKPRLVLSDVVMPEMGGYDLCRAIKTDPALHDIPVILVTSLIDPKDIVSGLESGADNFVRKPYSEEYLLKRIQHVLLNQELRRAEGGRFDLGIVVYIGGQKHFINAERQQILDLLISTYEQAIAVNEELQMREHQIVELNAHLERRAEELEVINAEIARKNVELQRASGMKSEFVANMSHELRTPLNAIMGFSEMLKDGMLGELTDRQKNSASAIFDSGMHLLSLINDILDLSRIEAGKMELDLEKVEVDDLLQNSLSMLKVRASAHRIELKLESDVRERIEVDRRKARQIAYNLLSNAVKFTPDGGAVTLQARVTDTVDATGMLRVGEEPLLGSQRYLELAVIDSGIGIAADDMGRLFRPFSQLDSGLSRKYEGTGLGLVLVKQLVELHGGAVAVTSELGKGTTFKVWLPFRDAMRNVPAPVEAVAH</sequence>
<evidence type="ECO:0000313" key="15">
    <source>
        <dbReference type="EMBL" id="RQP22852.1"/>
    </source>
</evidence>
<dbReference type="SUPFAM" id="SSF47384">
    <property type="entry name" value="Homodimeric domain of signal transducing histidine kinase"/>
    <property type="match status" value="1"/>
</dbReference>
<dbReference type="GO" id="GO:0009927">
    <property type="term" value="F:histidine phosphotransfer kinase activity"/>
    <property type="evidence" value="ECO:0007669"/>
    <property type="project" value="TreeGrafter"/>
</dbReference>
<evidence type="ECO:0000256" key="6">
    <source>
        <dbReference type="ARBA" id="ARBA00022777"/>
    </source>
</evidence>
<dbReference type="PROSITE" id="PS50110">
    <property type="entry name" value="RESPONSE_REGULATORY"/>
    <property type="match status" value="1"/>
</dbReference>
<evidence type="ECO:0000256" key="5">
    <source>
        <dbReference type="ARBA" id="ARBA00022729"/>
    </source>
</evidence>
<dbReference type="SMART" id="SM00387">
    <property type="entry name" value="HATPase_c"/>
    <property type="match status" value="1"/>
</dbReference>
<protein>
    <recommendedName>
        <fullName evidence="10">Virulence sensor protein BvgS</fullName>
        <ecNumber evidence="2">2.7.13.3</ecNumber>
    </recommendedName>
</protein>
<evidence type="ECO:0000256" key="2">
    <source>
        <dbReference type="ARBA" id="ARBA00012438"/>
    </source>
</evidence>
<keyword evidence="6 15" id="KW-0418">Kinase</keyword>
<name>A0A3N7IVN0_9BURK</name>
<dbReference type="AlphaFoldDB" id="A0A3N7IVN0"/>
<feature type="domain" description="Histidine kinase" evidence="13">
    <location>
        <begin position="225"/>
        <end position="462"/>
    </location>
</feature>
<dbReference type="FunFam" id="3.30.565.10:FF:000010">
    <property type="entry name" value="Sensor histidine kinase RcsC"/>
    <property type="match status" value="1"/>
</dbReference>
<dbReference type="GO" id="GO:0005886">
    <property type="term" value="C:plasma membrane"/>
    <property type="evidence" value="ECO:0007669"/>
    <property type="project" value="TreeGrafter"/>
</dbReference>
<keyword evidence="7" id="KW-0902">Two-component regulatory system</keyword>
<feature type="domain" description="Response regulatory" evidence="14">
    <location>
        <begin position="8"/>
        <end position="124"/>
    </location>
</feature>